<keyword evidence="3" id="KW-1185">Reference proteome</keyword>
<dbReference type="EMBL" id="CP045503">
    <property type="protein sequence ID" value="QPG57634.1"/>
    <property type="molecule type" value="Genomic_DNA"/>
</dbReference>
<dbReference type="SMART" id="SM00028">
    <property type="entry name" value="TPR"/>
    <property type="match status" value="4"/>
</dbReference>
<dbReference type="InterPro" id="IPR019734">
    <property type="entry name" value="TPR_rpt"/>
</dbReference>
<evidence type="ECO:0000313" key="2">
    <source>
        <dbReference type="EMBL" id="QPG57634.1"/>
    </source>
</evidence>
<proteinExistence type="predicted"/>
<evidence type="ECO:0000256" key="1">
    <source>
        <dbReference type="SAM" id="SignalP"/>
    </source>
</evidence>
<evidence type="ECO:0008006" key="4">
    <source>
        <dbReference type="Google" id="ProtNLM"/>
    </source>
</evidence>
<gene>
    <name evidence="2" type="ORF">FM038_009380</name>
</gene>
<reference evidence="2" key="1">
    <citation type="submission" date="2021-07" db="EMBL/GenBank/DDBJ databases">
        <title>Shewanella sp. YLB-07 whole genome sequence.</title>
        <authorList>
            <person name="Yu L."/>
        </authorList>
    </citation>
    <scope>NUCLEOTIDE SEQUENCE</scope>
    <source>
        <strain evidence="2">YLB-08</strain>
    </source>
</reference>
<name>A0ABX6V4Q0_9GAMM</name>
<organism evidence="2 3">
    <name type="scientific">Shewanella eurypsychrophilus</name>
    <dbReference type="NCBI Taxonomy" id="2593656"/>
    <lineage>
        <taxon>Bacteria</taxon>
        <taxon>Pseudomonadati</taxon>
        <taxon>Pseudomonadota</taxon>
        <taxon>Gammaproteobacteria</taxon>
        <taxon>Alteromonadales</taxon>
        <taxon>Shewanellaceae</taxon>
        <taxon>Shewanella</taxon>
    </lineage>
</organism>
<dbReference type="RefSeq" id="WP_142870454.1">
    <property type="nucleotide sequence ID" value="NZ_CP045503.2"/>
</dbReference>
<sequence length="399" mass="45493">MCSTEHRYMRCTLRWTLLLVTFFALSACSSAPSHELVDKPEFPKTNQQLFDLSSTRIPLYSDLISLTPKQTQDIQEFVSQTDIALLPKHKQVYEYLSKKLVNFNYEGENYLASEAMLKGGGNCMSLALLTYAVAKHLGVEAVFQVMHTEPLLLEVTSNIAVTSDHVRTFLYEEKDTAQSSKGFFFSGRSYRVLDYFPGRYDRSGKIIDENQFIAMLYRNLAADSLLEGNLDLAYQLLISGLSYDEEYAPLINMMAIVHRRQGDEVTAERIYQYGLEVTDSKISLLSNYYFLLSKQGNTLAAISIKAQLLQLEDTSPYDWYLIGKDALSREDFKSAEIYLNKFLNNTPYYHKAYFDLAKAQYALGKKTSATTSIQQGIELAKQPASQNLYKAKLAWLERE</sequence>
<evidence type="ECO:0000313" key="3">
    <source>
        <dbReference type="Proteomes" id="UP000316416"/>
    </source>
</evidence>
<protein>
    <recommendedName>
        <fullName evidence="4">Tetratricopeptide repeat protein</fullName>
    </recommendedName>
</protein>
<dbReference type="SUPFAM" id="SSF48452">
    <property type="entry name" value="TPR-like"/>
    <property type="match status" value="1"/>
</dbReference>
<feature type="signal peptide" evidence="1">
    <location>
        <begin position="1"/>
        <end position="26"/>
    </location>
</feature>
<accession>A0ABX6V4Q0</accession>
<feature type="chain" id="PRO_5045698064" description="Tetratricopeptide repeat protein" evidence="1">
    <location>
        <begin position="27"/>
        <end position="399"/>
    </location>
</feature>
<dbReference type="Gene3D" id="1.25.40.10">
    <property type="entry name" value="Tetratricopeptide repeat domain"/>
    <property type="match status" value="2"/>
</dbReference>
<dbReference type="InterPro" id="IPR011990">
    <property type="entry name" value="TPR-like_helical_dom_sf"/>
</dbReference>
<keyword evidence="1" id="KW-0732">Signal</keyword>
<dbReference type="Proteomes" id="UP000316416">
    <property type="component" value="Chromosome"/>
</dbReference>
<dbReference type="PROSITE" id="PS51257">
    <property type="entry name" value="PROKAR_LIPOPROTEIN"/>
    <property type="match status" value="1"/>
</dbReference>